<keyword evidence="10" id="KW-0539">Nucleus</keyword>
<feature type="domain" description="RING-type" evidence="13">
    <location>
        <begin position="18"/>
        <end position="57"/>
    </location>
</feature>
<evidence type="ECO:0000256" key="8">
    <source>
        <dbReference type="ARBA" id="ARBA00022786"/>
    </source>
</evidence>
<dbReference type="GO" id="GO:0031491">
    <property type="term" value="F:nucleosome binding"/>
    <property type="evidence" value="ECO:0007669"/>
    <property type="project" value="TreeGrafter"/>
</dbReference>
<dbReference type="GO" id="GO:0061630">
    <property type="term" value="F:ubiquitin protein ligase activity"/>
    <property type="evidence" value="ECO:0007669"/>
    <property type="project" value="UniProtKB-EC"/>
</dbReference>
<dbReference type="GO" id="GO:0035861">
    <property type="term" value="C:site of double-strand break"/>
    <property type="evidence" value="ECO:0007669"/>
    <property type="project" value="TreeGrafter"/>
</dbReference>
<keyword evidence="8" id="KW-0833">Ubl conjugation pathway</keyword>
<dbReference type="SUPFAM" id="SSF57850">
    <property type="entry name" value="RING/U-box"/>
    <property type="match status" value="1"/>
</dbReference>
<dbReference type="CDD" id="cd22249">
    <property type="entry name" value="UDM1_RNF168_RNF169-like"/>
    <property type="match status" value="1"/>
</dbReference>
<evidence type="ECO:0000313" key="16">
    <source>
        <dbReference type="Proteomes" id="UP000014760"/>
    </source>
</evidence>
<dbReference type="PANTHER" id="PTHR23328">
    <property type="entry name" value="RING-TYPE DOMAIN-CONTAINING PROTEIN"/>
    <property type="match status" value="1"/>
</dbReference>
<dbReference type="InterPro" id="IPR018957">
    <property type="entry name" value="Znf_C3HC4_RING-type"/>
</dbReference>
<evidence type="ECO:0000256" key="1">
    <source>
        <dbReference type="ARBA" id="ARBA00000900"/>
    </source>
</evidence>
<evidence type="ECO:0000256" key="2">
    <source>
        <dbReference type="ARBA" id="ARBA00004123"/>
    </source>
</evidence>
<reference evidence="14 16" key="2">
    <citation type="journal article" date="2013" name="Nature">
        <title>Insights into bilaterian evolution from three spiralian genomes.</title>
        <authorList>
            <person name="Simakov O."/>
            <person name="Marletaz F."/>
            <person name="Cho S.J."/>
            <person name="Edsinger-Gonzales E."/>
            <person name="Havlak P."/>
            <person name="Hellsten U."/>
            <person name="Kuo D.H."/>
            <person name="Larsson T."/>
            <person name="Lv J."/>
            <person name="Arendt D."/>
            <person name="Savage R."/>
            <person name="Osoegawa K."/>
            <person name="de Jong P."/>
            <person name="Grimwood J."/>
            <person name="Chapman J.A."/>
            <person name="Shapiro H."/>
            <person name="Aerts A."/>
            <person name="Otillar R.P."/>
            <person name="Terry A.Y."/>
            <person name="Boore J.L."/>
            <person name="Grigoriev I.V."/>
            <person name="Lindberg D.R."/>
            <person name="Seaver E.C."/>
            <person name="Weisblat D.A."/>
            <person name="Putnam N.H."/>
            <person name="Rokhsar D.S."/>
        </authorList>
    </citation>
    <scope>NUCLEOTIDE SEQUENCE</scope>
    <source>
        <strain evidence="14 16">I ESC-2004</strain>
    </source>
</reference>
<evidence type="ECO:0000256" key="5">
    <source>
        <dbReference type="ARBA" id="ARBA00022723"/>
    </source>
</evidence>
<evidence type="ECO:0000256" key="3">
    <source>
        <dbReference type="ARBA" id="ARBA00012483"/>
    </source>
</evidence>
<evidence type="ECO:0000259" key="13">
    <source>
        <dbReference type="PROSITE" id="PS50089"/>
    </source>
</evidence>
<sequence length="187" mass="21718">FKMEALVSSNLRFSDCACPVCLSVLIEPVTMPCDHELCMPCFKQNVEEANFTCPLCRKRISTWVRRATRTNSLVNTKRWCQIQKAFPDKVQKRLQGVEDDQTSDEEFISITPLSEPGAIRDEYMKELHRVSAMKKEQEVEEDASRNLIQQLTEEENEKERERRRIEMEDEAFAHNLSSDFAQVSSAH</sequence>
<reference evidence="15" key="3">
    <citation type="submission" date="2015-06" db="UniProtKB">
        <authorList>
            <consortium name="EnsemblMetazoa"/>
        </authorList>
    </citation>
    <scope>IDENTIFICATION</scope>
</reference>
<dbReference type="Gene3D" id="3.30.40.10">
    <property type="entry name" value="Zinc/RING finger domain, C3HC4 (zinc finger)"/>
    <property type="match status" value="1"/>
</dbReference>
<feature type="region of interest" description="Disordered" evidence="12">
    <location>
        <begin position="135"/>
        <end position="187"/>
    </location>
</feature>
<evidence type="ECO:0000256" key="9">
    <source>
        <dbReference type="ARBA" id="ARBA00022833"/>
    </source>
</evidence>
<dbReference type="InterPro" id="IPR051657">
    <property type="entry name" value="RNF168/RNF169_E3_ubiq-ligase"/>
</dbReference>
<keyword evidence="5" id="KW-0479">Metal-binding</keyword>
<dbReference type="Proteomes" id="UP000014760">
    <property type="component" value="Unassembled WGS sequence"/>
</dbReference>
<dbReference type="Pfam" id="PF00097">
    <property type="entry name" value="zf-C3HC4"/>
    <property type="match status" value="1"/>
</dbReference>
<keyword evidence="9" id="KW-0862">Zinc</keyword>
<dbReference type="HOGENOM" id="CLU_095365_0_0_1"/>
<keyword evidence="16" id="KW-1185">Reference proteome</keyword>
<evidence type="ECO:0000256" key="12">
    <source>
        <dbReference type="SAM" id="MobiDB-lite"/>
    </source>
</evidence>
<comment type="subcellular location">
    <subcellularLocation>
        <location evidence="2">Nucleus</location>
    </subcellularLocation>
</comment>
<feature type="non-terminal residue" evidence="14">
    <location>
        <position position="1"/>
    </location>
</feature>
<feature type="non-terminal residue" evidence="14">
    <location>
        <position position="187"/>
    </location>
</feature>
<evidence type="ECO:0000256" key="7">
    <source>
        <dbReference type="ARBA" id="ARBA00022771"/>
    </source>
</evidence>
<feature type="compositionally biased region" description="Basic and acidic residues" evidence="12">
    <location>
        <begin position="157"/>
        <end position="166"/>
    </location>
</feature>
<dbReference type="STRING" id="283909.R7TZK6"/>
<dbReference type="SMART" id="SM00184">
    <property type="entry name" value="RING"/>
    <property type="match status" value="1"/>
</dbReference>
<dbReference type="PANTHER" id="PTHR23328:SF0">
    <property type="entry name" value="RING-TYPE DOMAIN-CONTAINING PROTEIN"/>
    <property type="match status" value="1"/>
</dbReference>
<feature type="compositionally biased region" description="Polar residues" evidence="12">
    <location>
        <begin position="175"/>
        <end position="187"/>
    </location>
</feature>
<keyword evidence="4" id="KW-0808">Transferase</keyword>
<accession>R7TZK6</accession>
<dbReference type="EMBL" id="AMQN01011377">
    <property type="status" value="NOT_ANNOTATED_CDS"/>
    <property type="molecule type" value="Genomic_DNA"/>
</dbReference>
<dbReference type="GO" id="GO:0008270">
    <property type="term" value="F:zinc ion binding"/>
    <property type="evidence" value="ECO:0007669"/>
    <property type="project" value="UniProtKB-KW"/>
</dbReference>
<evidence type="ECO:0000313" key="15">
    <source>
        <dbReference type="EnsemblMetazoa" id="CapteP86119"/>
    </source>
</evidence>
<reference evidence="16" key="1">
    <citation type="submission" date="2012-12" db="EMBL/GenBank/DDBJ databases">
        <authorList>
            <person name="Hellsten U."/>
            <person name="Grimwood J."/>
            <person name="Chapman J.A."/>
            <person name="Shapiro H."/>
            <person name="Aerts A."/>
            <person name="Otillar R.P."/>
            <person name="Terry A.Y."/>
            <person name="Boore J.L."/>
            <person name="Simakov O."/>
            <person name="Marletaz F."/>
            <person name="Cho S.-J."/>
            <person name="Edsinger-Gonzales E."/>
            <person name="Havlak P."/>
            <person name="Kuo D.-H."/>
            <person name="Larsson T."/>
            <person name="Lv J."/>
            <person name="Arendt D."/>
            <person name="Savage R."/>
            <person name="Osoegawa K."/>
            <person name="de Jong P."/>
            <person name="Lindberg D.R."/>
            <person name="Seaver E.C."/>
            <person name="Weisblat D.A."/>
            <person name="Putnam N.H."/>
            <person name="Grigoriev I.V."/>
            <person name="Rokhsar D.S."/>
        </authorList>
    </citation>
    <scope>NUCLEOTIDE SEQUENCE</scope>
    <source>
        <strain evidence="16">I ESC-2004</strain>
    </source>
</reference>
<name>R7TZK6_CAPTE</name>
<dbReference type="OrthoDB" id="426657at2759"/>
<keyword evidence="6" id="KW-0227">DNA damage</keyword>
<dbReference type="EnsemblMetazoa" id="CapteT86119">
    <property type="protein sequence ID" value="CapteP86119"/>
    <property type="gene ID" value="CapteG86119"/>
</dbReference>
<evidence type="ECO:0000256" key="11">
    <source>
        <dbReference type="PROSITE-ProRule" id="PRU00175"/>
    </source>
</evidence>
<organism evidence="14">
    <name type="scientific">Capitella teleta</name>
    <name type="common">Polychaete worm</name>
    <dbReference type="NCBI Taxonomy" id="283909"/>
    <lineage>
        <taxon>Eukaryota</taxon>
        <taxon>Metazoa</taxon>
        <taxon>Spiralia</taxon>
        <taxon>Lophotrochozoa</taxon>
        <taxon>Annelida</taxon>
        <taxon>Polychaeta</taxon>
        <taxon>Sedentaria</taxon>
        <taxon>Scolecida</taxon>
        <taxon>Capitellidae</taxon>
        <taxon>Capitella</taxon>
    </lineage>
</organism>
<evidence type="ECO:0000256" key="10">
    <source>
        <dbReference type="ARBA" id="ARBA00023242"/>
    </source>
</evidence>
<dbReference type="EMBL" id="KB308855">
    <property type="protein sequence ID" value="ELT96350.1"/>
    <property type="molecule type" value="Genomic_DNA"/>
</dbReference>
<dbReference type="AlphaFoldDB" id="R7TZK6"/>
<evidence type="ECO:0000256" key="4">
    <source>
        <dbReference type="ARBA" id="ARBA00022679"/>
    </source>
</evidence>
<keyword evidence="7 11" id="KW-0863">Zinc-finger</keyword>
<dbReference type="PROSITE" id="PS50089">
    <property type="entry name" value="ZF_RING_2"/>
    <property type="match status" value="1"/>
</dbReference>
<dbReference type="OMA" id="VWKRRLK"/>
<comment type="catalytic activity">
    <reaction evidence="1">
        <text>S-ubiquitinyl-[E2 ubiquitin-conjugating enzyme]-L-cysteine + [acceptor protein]-L-lysine = [E2 ubiquitin-conjugating enzyme]-L-cysteine + N(6)-ubiquitinyl-[acceptor protein]-L-lysine.</text>
        <dbReference type="EC" id="2.3.2.27"/>
    </reaction>
</comment>
<protein>
    <recommendedName>
        <fullName evidence="3">RING-type E3 ubiquitin transferase</fullName>
        <ecNumber evidence="3">2.3.2.27</ecNumber>
    </recommendedName>
</protein>
<dbReference type="EC" id="2.3.2.27" evidence="3"/>
<gene>
    <name evidence="14" type="ORF">CAPTEDRAFT_86119</name>
</gene>
<proteinExistence type="predicted"/>
<dbReference type="GO" id="GO:0006302">
    <property type="term" value="P:double-strand break repair"/>
    <property type="evidence" value="ECO:0007669"/>
    <property type="project" value="TreeGrafter"/>
</dbReference>
<dbReference type="GO" id="GO:0005634">
    <property type="term" value="C:nucleus"/>
    <property type="evidence" value="ECO:0007669"/>
    <property type="project" value="UniProtKB-SubCell"/>
</dbReference>
<evidence type="ECO:0000256" key="6">
    <source>
        <dbReference type="ARBA" id="ARBA00022763"/>
    </source>
</evidence>
<evidence type="ECO:0000313" key="14">
    <source>
        <dbReference type="EMBL" id="ELT96350.1"/>
    </source>
</evidence>
<dbReference type="InterPro" id="IPR001841">
    <property type="entry name" value="Znf_RING"/>
</dbReference>
<dbReference type="CDD" id="cd16550">
    <property type="entry name" value="RING-HC_RNF168"/>
    <property type="match status" value="1"/>
</dbReference>
<dbReference type="InterPro" id="IPR013083">
    <property type="entry name" value="Znf_RING/FYVE/PHD"/>
</dbReference>